<organism evidence="2 3">
    <name type="scientific">Methylomonas albis</name>
    <dbReference type="NCBI Taxonomy" id="1854563"/>
    <lineage>
        <taxon>Bacteria</taxon>
        <taxon>Pseudomonadati</taxon>
        <taxon>Pseudomonadota</taxon>
        <taxon>Gammaproteobacteria</taxon>
        <taxon>Methylococcales</taxon>
        <taxon>Methylococcaceae</taxon>
        <taxon>Methylomonas</taxon>
    </lineage>
</organism>
<reference evidence="2 3" key="1">
    <citation type="submission" date="2020-09" db="EMBL/GenBank/DDBJ databases">
        <title>Methylomonas albis sp. nov. and Methylomonas fluvii sp. nov.: Two cold-adapted methanotrophs from the River Elbe and an amended description of Methylovulum psychrotolerans strain Eb1.</title>
        <authorList>
            <person name="Bussmann I.K."/>
            <person name="Klings K.-W."/>
            <person name="Warnstedt J."/>
            <person name="Hoppert M."/>
            <person name="Saborowski A."/>
            <person name="Horn F."/>
            <person name="Liebner S."/>
        </authorList>
    </citation>
    <scope>NUCLEOTIDE SEQUENCE [LARGE SCALE GENOMIC DNA]</scope>
    <source>
        <strain evidence="2 3">EbA</strain>
    </source>
</reference>
<dbReference type="EMBL" id="JACXSS010000001">
    <property type="protein sequence ID" value="MBD9358061.1"/>
    <property type="molecule type" value="Genomic_DNA"/>
</dbReference>
<dbReference type="Proteomes" id="UP000652176">
    <property type="component" value="Unassembled WGS sequence"/>
</dbReference>
<dbReference type="InterPro" id="IPR029463">
    <property type="entry name" value="Lys_MEP"/>
</dbReference>
<dbReference type="InterPro" id="IPR024079">
    <property type="entry name" value="MetalloPept_cat_dom_sf"/>
</dbReference>
<dbReference type="Gene3D" id="3.40.390.10">
    <property type="entry name" value="Collagenase (Catalytic Domain)"/>
    <property type="match status" value="1"/>
</dbReference>
<sequence length="331" mass="36567">MDSFTEAYGKARSVVQSQKFEAEWTKFLSTEVKLNSLLAADGPDPLFASGLDKLRAKILKEAEGKRGEAILAACKTSPATGSSDERASTLKLLWHLYRSSKRGGQDVWIYSPPKDFATWIYAEIAGAEASYKDKLEKTTEVYSEAEREVMCDALGHALAATQKACVKLSAPDATTTATVKSWFAEENTTDDQIKQAIKTLLEGYKKLSDVLNSTTLVFSDEPLDRNAGGWKDWAFVRPTEKMNVVYIQGAFLKAAGSTGRLWICVETIIHEVSHRVLGTTDHQYDYKGLKPSKTGLTFDKALQNADTWGYFCVDLVGMLSDSDRTKTLKVA</sequence>
<dbReference type="SUPFAM" id="SSF55486">
    <property type="entry name" value="Metalloproteases ('zincins'), catalytic domain"/>
    <property type="match status" value="1"/>
</dbReference>
<name>A0ABR9D5J9_9GAMM</name>
<dbReference type="SMART" id="SM01351">
    <property type="entry name" value="Aspzincin_M35"/>
    <property type="match status" value="1"/>
</dbReference>
<dbReference type="RefSeq" id="WP_192376299.1">
    <property type="nucleotide sequence ID" value="NZ_CAJHIV010000001.1"/>
</dbReference>
<proteinExistence type="predicted"/>
<evidence type="ECO:0000259" key="1">
    <source>
        <dbReference type="SMART" id="SM01351"/>
    </source>
</evidence>
<comment type="caution">
    <text evidence="2">The sequence shown here is derived from an EMBL/GenBank/DDBJ whole genome shotgun (WGS) entry which is preliminary data.</text>
</comment>
<protein>
    <recommendedName>
        <fullName evidence="1">Lysine-specific metallo-endopeptidase domain-containing protein</fullName>
    </recommendedName>
</protein>
<dbReference type="Pfam" id="PF14521">
    <property type="entry name" value="Aspzincin_M35"/>
    <property type="match status" value="1"/>
</dbReference>
<feature type="domain" description="Lysine-specific metallo-endopeptidase" evidence="1">
    <location>
        <begin position="166"/>
        <end position="313"/>
    </location>
</feature>
<evidence type="ECO:0000313" key="2">
    <source>
        <dbReference type="EMBL" id="MBD9358061.1"/>
    </source>
</evidence>
<keyword evidence="3" id="KW-1185">Reference proteome</keyword>
<evidence type="ECO:0000313" key="3">
    <source>
        <dbReference type="Proteomes" id="UP000652176"/>
    </source>
</evidence>
<gene>
    <name evidence="2" type="ORF">IE877_19665</name>
</gene>
<accession>A0ABR9D5J9</accession>